<name>A0A5J5EIE1_9PEZI</name>
<dbReference type="Proteomes" id="UP000326924">
    <property type="component" value="Unassembled WGS sequence"/>
</dbReference>
<dbReference type="AlphaFoldDB" id="A0A5J5EIE1"/>
<evidence type="ECO:0000256" key="1">
    <source>
        <dbReference type="SAM" id="MobiDB-lite"/>
    </source>
</evidence>
<keyword evidence="4" id="KW-1185">Reference proteome</keyword>
<comment type="caution">
    <text evidence="3">The sequence shown here is derived from an EMBL/GenBank/DDBJ whole genome shotgun (WGS) entry which is preliminary data.</text>
</comment>
<feature type="compositionally biased region" description="Polar residues" evidence="1">
    <location>
        <begin position="1"/>
        <end position="15"/>
    </location>
</feature>
<feature type="region of interest" description="Disordered" evidence="1">
    <location>
        <begin position="1"/>
        <end position="73"/>
    </location>
</feature>
<evidence type="ECO:0000313" key="4">
    <source>
        <dbReference type="Proteomes" id="UP000326924"/>
    </source>
</evidence>
<evidence type="ECO:0000313" key="3">
    <source>
        <dbReference type="EMBL" id="KAA8894438.1"/>
    </source>
</evidence>
<dbReference type="EMBL" id="VXIS01000339">
    <property type="protein sequence ID" value="KAA8894438.1"/>
    <property type="molecule type" value="Genomic_DNA"/>
</dbReference>
<protein>
    <submittedName>
        <fullName evidence="3">Uncharacterized protein</fullName>
    </submittedName>
</protein>
<evidence type="ECO:0000313" key="2">
    <source>
        <dbReference type="EMBL" id="KAA8894437.1"/>
    </source>
</evidence>
<proteinExistence type="predicted"/>
<reference evidence="3 4" key="1">
    <citation type="submission" date="2019-09" db="EMBL/GenBank/DDBJ databases">
        <title>Draft genome of the ectomycorrhizal ascomycete Sphaerosporella brunnea.</title>
        <authorList>
            <consortium name="DOE Joint Genome Institute"/>
            <person name="Benucci G.M."/>
            <person name="Marozzi G."/>
            <person name="Antonielli L."/>
            <person name="Sanchez S."/>
            <person name="Marco P."/>
            <person name="Wang X."/>
            <person name="Falini L.B."/>
            <person name="Barry K."/>
            <person name="Haridas S."/>
            <person name="Lipzen A."/>
            <person name="Labutti K."/>
            <person name="Grigoriev I.V."/>
            <person name="Murat C."/>
            <person name="Martin F."/>
            <person name="Albertini E."/>
            <person name="Donnini D."/>
            <person name="Bonito G."/>
        </authorList>
    </citation>
    <scope>NUCLEOTIDE SEQUENCE [LARGE SCALE GENOMIC DNA]</scope>
    <source>
        <strain evidence="3 4">Sb_GMNB300</strain>
    </source>
</reference>
<dbReference type="InParanoid" id="A0A5J5EIE1"/>
<gene>
    <name evidence="2" type="ORF">FN846DRAFT_895075</name>
    <name evidence="3" type="ORF">FN846DRAFT_895076</name>
</gene>
<sequence length="255" mass="27502">MCYSDKQFSPHNQPASPLGPENRQEKSCAWPPTPGILRPGTGSPRRSSESRVAEQSMRARRADRQNRTPLHSTPLRQFNCNCNRNCNCSQNAPPNCQLQLQCTPGELQIRVSTAPAATMVTAIHPEIDREIHLSFLLNPAPEGGPISKKLDLVAQGPLAAAAQRATTASPRVLVAEEEGTKQPWPAEEPSGSGLPITHPLISSTRNFPGGLTPFMRVWKPQLSIGKMSKGHARSRRQLLKLDMCVGGGGGGAVQG</sequence>
<dbReference type="EMBL" id="VXIS01000339">
    <property type="protein sequence ID" value="KAA8894437.1"/>
    <property type="molecule type" value="Genomic_DNA"/>
</dbReference>
<organism evidence="3 4">
    <name type="scientific">Sphaerosporella brunnea</name>
    <dbReference type="NCBI Taxonomy" id="1250544"/>
    <lineage>
        <taxon>Eukaryota</taxon>
        <taxon>Fungi</taxon>
        <taxon>Dikarya</taxon>
        <taxon>Ascomycota</taxon>
        <taxon>Pezizomycotina</taxon>
        <taxon>Pezizomycetes</taxon>
        <taxon>Pezizales</taxon>
        <taxon>Pyronemataceae</taxon>
        <taxon>Sphaerosporella</taxon>
    </lineage>
</organism>
<accession>A0A5J5EIE1</accession>